<dbReference type="EMBL" id="CP000050">
    <property type="protein sequence ID" value="AAY50156.1"/>
    <property type="molecule type" value="Genomic_DNA"/>
</dbReference>
<protein>
    <recommendedName>
        <fullName evidence="3">DUF4177 domain-containing protein</fullName>
    </recommendedName>
</protein>
<reference evidence="1 2" key="1">
    <citation type="journal article" date="2005" name="Genome Res.">
        <title>Comparative and functional genomic analyses of the pathogenicity of phytopathogen Xanthomonas campestris pv. campestris.</title>
        <authorList>
            <person name="Qian W."/>
            <person name="Jia Y."/>
            <person name="Ren S.X."/>
            <person name="He Y.Q."/>
            <person name="Feng J.X."/>
            <person name="Lu L.F."/>
            <person name="Sun Q."/>
            <person name="Ying G."/>
            <person name="Tang D.J."/>
            <person name="Tang H."/>
            <person name="Wu W."/>
            <person name="Hao P."/>
            <person name="Wang L."/>
            <person name="Jiang B.L."/>
            <person name="Zeng S."/>
            <person name="Gu W.Y."/>
            <person name="Lu G."/>
            <person name="Rong L."/>
            <person name="Tian Y."/>
            <person name="Yao Z."/>
            <person name="Fu G."/>
            <person name="Chen B."/>
            <person name="Fang R."/>
            <person name="Qiang B."/>
            <person name="Chen Z."/>
            <person name="Zhao G.P."/>
            <person name="Tang J.L."/>
            <person name="He C."/>
        </authorList>
    </citation>
    <scope>NUCLEOTIDE SEQUENCE [LARGE SCALE GENOMIC DNA]</scope>
    <source>
        <strain evidence="1 2">8004</strain>
    </source>
</reference>
<dbReference type="HOGENOM" id="CLU_210514_0_0_6"/>
<evidence type="ECO:0000313" key="2">
    <source>
        <dbReference type="Proteomes" id="UP000000420"/>
    </source>
</evidence>
<evidence type="ECO:0000313" key="1">
    <source>
        <dbReference type="EMBL" id="AAY50156.1"/>
    </source>
</evidence>
<dbReference type="RefSeq" id="WP_011036333.1">
    <property type="nucleotide sequence ID" value="NC_007086.1"/>
</dbReference>
<proteinExistence type="predicted"/>
<name>A0A0H2X9P2_XANC8</name>
<evidence type="ECO:0008006" key="3">
    <source>
        <dbReference type="Google" id="ProtNLM"/>
    </source>
</evidence>
<dbReference type="Proteomes" id="UP000000420">
    <property type="component" value="Chromosome"/>
</dbReference>
<sequence>MSKRWTDLTLELKPSFIGSIKTKDLQAELTKPGNLGWELVNSIIPAPLSAALLVFKKEL</sequence>
<gene>
    <name evidence="1" type="ordered locus">XC_3110</name>
</gene>
<accession>A0A0H2X9P2</accession>
<dbReference type="KEGG" id="xcb:XC_3110"/>
<dbReference type="AlphaFoldDB" id="A0A0H2X9P2"/>
<organism evidence="1 2">
    <name type="scientific">Xanthomonas campestris pv. campestris (strain 8004)</name>
    <dbReference type="NCBI Taxonomy" id="314565"/>
    <lineage>
        <taxon>Bacteria</taxon>
        <taxon>Pseudomonadati</taxon>
        <taxon>Pseudomonadota</taxon>
        <taxon>Gammaproteobacteria</taxon>
        <taxon>Lysobacterales</taxon>
        <taxon>Lysobacteraceae</taxon>
        <taxon>Xanthomonas</taxon>
    </lineage>
</organism>